<comment type="cofactor">
    <cofactor evidence="1 6">
        <name>FAD</name>
        <dbReference type="ChEBI" id="CHEBI:57692"/>
    </cofactor>
</comment>
<keyword evidence="3 6" id="KW-0285">Flavoprotein</keyword>
<feature type="compositionally biased region" description="Polar residues" evidence="7">
    <location>
        <begin position="550"/>
        <end position="559"/>
    </location>
</feature>
<organism evidence="9 10">
    <name type="scientific">Candidatus Segetimicrobium genomatis</name>
    <dbReference type="NCBI Taxonomy" id="2569760"/>
    <lineage>
        <taxon>Bacteria</taxon>
        <taxon>Bacillati</taxon>
        <taxon>Candidatus Sysuimicrobiota</taxon>
        <taxon>Candidatus Sysuimicrobiia</taxon>
        <taxon>Candidatus Sysuimicrobiales</taxon>
        <taxon>Candidatus Segetimicrobiaceae</taxon>
        <taxon>Candidatus Segetimicrobium</taxon>
    </lineage>
</organism>
<comment type="caution">
    <text evidence="9">The sequence shown here is derived from an EMBL/GenBank/DDBJ whole genome shotgun (WGS) entry which is preliminary data.</text>
</comment>
<dbReference type="EMBL" id="VBAL01000213">
    <property type="protein sequence ID" value="TMI97341.1"/>
    <property type="molecule type" value="Genomic_DNA"/>
</dbReference>
<comment type="pathway">
    <text evidence="2 6">One-carbon metabolism; tetrahydrofolate interconversion.</text>
</comment>
<dbReference type="GO" id="GO:0006555">
    <property type="term" value="P:methionine metabolic process"/>
    <property type="evidence" value="ECO:0007669"/>
    <property type="project" value="InterPro"/>
</dbReference>
<evidence type="ECO:0000256" key="2">
    <source>
        <dbReference type="ARBA" id="ARBA00004777"/>
    </source>
</evidence>
<dbReference type="GO" id="GO:0004489">
    <property type="term" value="F:methylenetetrahydrofolate reductase [NAD(P)H] activity"/>
    <property type="evidence" value="ECO:0007669"/>
    <property type="project" value="InterPro"/>
</dbReference>
<evidence type="ECO:0000256" key="1">
    <source>
        <dbReference type="ARBA" id="ARBA00001974"/>
    </source>
</evidence>
<comment type="similarity">
    <text evidence="6">Belongs to the methylenetetrahydrofolate reductase family.</text>
</comment>
<proteinExistence type="inferred from homology"/>
<evidence type="ECO:0000313" key="10">
    <source>
        <dbReference type="Proteomes" id="UP000319353"/>
    </source>
</evidence>
<keyword evidence="5 6" id="KW-0560">Oxidoreductase</keyword>
<dbReference type="InterPro" id="IPR029041">
    <property type="entry name" value="FAD-linked_oxidoreductase-like"/>
</dbReference>
<dbReference type="InterPro" id="IPR003171">
    <property type="entry name" value="Mehydrof_redctse-like"/>
</dbReference>
<feature type="region of interest" description="Disordered" evidence="7">
    <location>
        <begin position="538"/>
        <end position="559"/>
    </location>
</feature>
<dbReference type="Pfam" id="PF02219">
    <property type="entry name" value="MTHFR"/>
    <property type="match status" value="1"/>
</dbReference>
<dbReference type="Proteomes" id="UP000319353">
    <property type="component" value="Unassembled WGS sequence"/>
</dbReference>
<dbReference type="UniPathway" id="UPA00193"/>
<dbReference type="GO" id="GO:0035999">
    <property type="term" value="P:tetrahydrofolate interconversion"/>
    <property type="evidence" value="ECO:0007669"/>
    <property type="project" value="UniProtKB-UniPathway"/>
</dbReference>
<dbReference type="SUPFAM" id="SSF51730">
    <property type="entry name" value="FAD-linked oxidoreductase"/>
    <property type="match status" value="1"/>
</dbReference>
<evidence type="ECO:0000256" key="6">
    <source>
        <dbReference type="RuleBase" id="RU003862"/>
    </source>
</evidence>
<accession>A0A537KNK6</accession>
<sequence length="559" mass="60645">MGVGVCHSGRGSSDGAHGVGSLAGPLCGSRSGRAAARPSRSGVTMNQPAYPNHVREALSSGRFMLSIEVATADAIRPVLALARQIRNDPRIDAIALTDRSRSDHDHDPIVVGHRVAEVSGKMPIVHWAGKDRALTTLEADVARANALGLDTLLLVTGDKVRQQPADRPVRYLDSVNALYAARRRAPELLLAAAVSPFKYREEELINQYLKAAKKLRAGANLLMSQIGWDPRKFEELRWFLERRGYRAPLVAELLLLTPARSRRIRRIGLPGVTITDGLAQRLEEEASSPDGGRAAAFRRLALQMTSLRDLGYAGAQVSGLETYTGIMHLLDDIETVIREYPTSEARRRAWLELLMLKDGRTAQVAPAGGVDLRASARVEPAAPNPGRGGPRTGERARFRVMDLIDHLLFQEGSFGARALAPALRRLDARSGPGALLLRLERVIKEPLVGCQSCGFCRLPHTAYVCPETCPKGLANGPCGGTKDNVCEFGDRECIHNQIYRVSKQAGLLANLEEVLMPPVPEAAWGSCSWVTHFQGEGPKVKRLPAPGTQGKPSDASQSL</sequence>
<evidence type="ECO:0000313" key="9">
    <source>
        <dbReference type="EMBL" id="TMI97341.1"/>
    </source>
</evidence>
<evidence type="ECO:0000256" key="4">
    <source>
        <dbReference type="ARBA" id="ARBA00022827"/>
    </source>
</evidence>
<evidence type="ECO:0000256" key="7">
    <source>
        <dbReference type="SAM" id="MobiDB-lite"/>
    </source>
</evidence>
<dbReference type="InterPro" id="IPR022026">
    <property type="entry name" value="DUF5981"/>
</dbReference>
<feature type="compositionally biased region" description="Low complexity" evidence="7">
    <location>
        <begin position="28"/>
        <end position="42"/>
    </location>
</feature>
<keyword evidence="4 6" id="KW-0274">FAD</keyword>
<reference evidence="9 10" key="1">
    <citation type="journal article" date="2019" name="Nat. Microbiol.">
        <title>Mediterranean grassland soil C-N compound turnover is dependent on rainfall and depth, and is mediated by genomically divergent microorganisms.</title>
        <authorList>
            <person name="Diamond S."/>
            <person name="Andeer P.F."/>
            <person name="Li Z."/>
            <person name="Crits-Christoph A."/>
            <person name="Burstein D."/>
            <person name="Anantharaman K."/>
            <person name="Lane K.R."/>
            <person name="Thomas B.C."/>
            <person name="Pan C."/>
            <person name="Northen T.R."/>
            <person name="Banfield J.F."/>
        </authorList>
    </citation>
    <scope>NUCLEOTIDE SEQUENCE [LARGE SCALE GENOMIC DNA]</scope>
    <source>
        <strain evidence="9">NP_4</strain>
    </source>
</reference>
<feature type="region of interest" description="Disordered" evidence="7">
    <location>
        <begin position="27"/>
        <end position="47"/>
    </location>
</feature>
<evidence type="ECO:0000256" key="5">
    <source>
        <dbReference type="ARBA" id="ARBA00023002"/>
    </source>
</evidence>
<dbReference type="AlphaFoldDB" id="A0A537KNK6"/>
<dbReference type="Gene3D" id="3.20.20.220">
    <property type="match status" value="1"/>
</dbReference>
<name>A0A537KNK6_9BACT</name>
<gene>
    <name evidence="9" type="ORF">E6H01_13270</name>
</gene>
<dbReference type="Pfam" id="PF12225">
    <property type="entry name" value="DUF5981"/>
    <property type="match status" value="1"/>
</dbReference>
<evidence type="ECO:0000259" key="8">
    <source>
        <dbReference type="Pfam" id="PF12225"/>
    </source>
</evidence>
<feature type="domain" description="Methylene-tetrahydrofolate reductase C-terminal-like" evidence="8">
    <location>
        <begin position="438"/>
        <end position="516"/>
    </location>
</feature>
<evidence type="ECO:0000256" key="3">
    <source>
        <dbReference type="ARBA" id="ARBA00022630"/>
    </source>
</evidence>
<protein>
    <recommendedName>
        <fullName evidence="6">Methylenetetrahydrofolate reductase</fullName>
    </recommendedName>
</protein>